<sequence>MTKRKRPQFVLQDVYNTILQNLERAEPQSFQKPFHASRTSWKISAMSSLSADIKNASKSSRMSNILPNFTRYRMQLSDAFWSLSSTFLASISSRRLSWHASFRSEMSYLSAARRRSSLWDRNSSCWMLPDVYGGELFLLEVMREHTAENRRSCREDGAVSSDAAIGSVDHDVGVDAFCQHSAEGGESRCI</sequence>
<proteinExistence type="predicted"/>
<dbReference type="Proteomes" id="UP000237000">
    <property type="component" value="Unassembled WGS sequence"/>
</dbReference>
<evidence type="ECO:0000313" key="2">
    <source>
        <dbReference type="Proteomes" id="UP000237000"/>
    </source>
</evidence>
<gene>
    <name evidence="1" type="ORF">TorRG33x02_009080</name>
</gene>
<protein>
    <submittedName>
        <fullName evidence="1">Uncharacterized protein</fullName>
    </submittedName>
</protein>
<dbReference type="OrthoDB" id="10318692at2759"/>
<dbReference type="InParanoid" id="A0A2P5FYK8"/>
<dbReference type="EMBL" id="JXTC01000003">
    <property type="protein sequence ID" value="POO02847.1"/>
    <property type="molecule type" value="Genomic_DNA"/>
</dbReference>
<evidence type="ECO:0000313" key="1">
    <source>
        <dbReference type="EMBL" id="POO02847.1"/>
    </source>
</evidence>
<comment type="caution">
    <text evidence="1">The sequence shown here is derived from an EMBL/GenBank/DDBJ whole genome shotgun (WGS) entry which is preliminary data.</text>
</comment>
<dbReference type="AlphaFoldDB" id="A0A2P5FYK8"/>
<accession>A0A2P5FYK8</accession>
<organism evidence="1 2">
    <name type="scientific">Trema orientale</name>
    <name type="common">Charcoal tree</name>
    <name type="synonym">Celtis orientalis</name>
    <dbReference type="NCBI Taxonomy" id="63057"/>
    <lineage>
        <taxon>Eukaryota</taxon>
        <taxon>Viridiplantae</taxon>
        <taxon>Streptophyta</taxon>
        <taxon>Embryophyta</taxon>
        <taxon>Tracheophyta</taxon>
        <taxon>Spermatophyta</taxon>
        <taxon>Magnoliopsida</taxon>
        <taxon>eudicotyledons</taxon>
        <taxon>Gunneridae</taxon>
        <taxon>Pentapetalae</taxon>
        <taxon>rosids</taxon>
        <taxon>fabids</taxon>
        <taxon>Rosales</taxon>
        <taxon>Cannabaceae</taxon>
        <taxon>Trema</taxon>
    </lineage>
</organism>
<keyword evidence="2" id="KW-1185">Reference proteome</keyword>
<reference evidence="2" key="1">
    <citation type="submission" date="2016-06" db="EMBL/GenBank/DDBJ databases">
        <title>Parallel loss of symbiosis genes in relatives of nitrogen-fixing non-legume Parasponia.</title>
        <authorList>
            <person name="Van Velzen R."/>
            <person name="Holmer R."/>
            <person name="Bu F."/>
            <person name="Rutten L."/>
            <person name="Van Zeijl A."/>
            <person name="Liu W."/>
            <person name="Santuari L."/>
            <person name="Cao Q."/>
            <person name="Sharma T."/>
            <person name="Shen D."/>
            <person name="Roswanjaya Y."/>
            <person name="Wardhani T."/>
            <person name="Kalhor M.S."/>
            <person name="Jansen J."/>
            <person name="Van den Hoogen J."/>
            <person name="Gungor B."/>
            <person name="Hartog M."/>
            <person name="Hontelez J."/>
            <person name="Verver J."/>
            <person name="Yang W.-C."/>
            <person name="Schijlen E."/>
            <person name="Repin R."/>
            <person name="Schilthuizen M."/>
            <person name="Schranz E."/>
            <person name="Heidstra R."/>
            <person name="Miyata K."/>
            <person name="Fedorova E."/>
            <person name="Kohlen W."/>
            <person name="Bisseling T."/>
            <person name="Smit S."/>
            <person name="Geurts R."/>
        </authorList>
    </citation>
    <scope>NUCLEOTIDE SEQUENCE [LARGE SCALE GENOMIC DNA]</scope>
    <source>
        <strain evidence="2">cv. RG33-2</strain>
    </source>
</reference>
<name>A0A2P5FYK8_TREOI</name>